<dbReference type="AlphaFoldDB" id="A0A7W8HEJ1"/>
<dbReference type="Gene3D" id="3.10.105.10">
    <property type="entry name" value="Dipeptide-binding Protein, Domain 3"/>
    <property type="match status" value="1"/>
</dbReference>
<gene>
    <name evidence="4" type="ORF">HNQ70_000601</name>
</gene>
<evidence type="ECO:0000259" key="3">
    <source>
        <dbReference type="Pfam" id="PF00496"/>
    </source>
</evidence>
<feature type="domain" description="Solute-binding protein family 5" evidence="3">
    <location>
        <begin position="95"/>
        <end position="409"/>
    </location>
</feature>
<organism evidence="4 5">
    <name type="scientific">Quisquiliibacterium transsilvanicum</name>
    <dbReference type="NCBI Taxonomy" id="1549638"/>
    <lineage>
        <taxon>Bacteria</taxon>
        <taxon>Pseudomonadati</taxon>
        <taxon>Pseudomonadota</taxon>
        <taxon>Betaproteobacteria</taxon>
        <taxon>Burkholderiales</taxon>
        <taxon>Burkholderiaceae</taxon>
        <taxon>Quisquiliibacterium</taxon>
    </lineage>
</organism>
<evidence type="ECO:0000256" key="2">
    <source>
        <dbReference type="ARBA" id="ARBA00022729"/>
    </source>
</evidence>
<dbReference type="Gene3D" id="3.40.190.10">
    <property type="entry name" value="Periplasmic binding protein-like II"/>
    <property type="match status" value="1"/>
</dbReference>
<dbReference type="Pfam" id="PF00496">
    <property type="entry name" value="SBP_bac_5"/>
    <property type="match status" value="1"/>
</dbReference>
<name>A0A7W8HEJ1_9BURK</name>
<protein>
    <submittedName>
        <fullName evidence="4">Peptide/nickel transport system substrate-binding protein</fullName>
    </submittedName>
</protein>
<dbReference type="InterPro" id="IPR030678">
    <property type="entry name" value="Peptide/Ni-bd"/>
</dbReference>
<dbReference type="RefSeq" id="WP_183964094.1">
    <property type="nucleotide sequence ID" value="NZ_BAABEW010000004.1"/>
</dbReference>
<dbReference type="GO" id="GO:0015833">
    <property type="term" value="P:peptide transport"/>
    <property type="evidence" value="ECO:0007669"/>
    <property type="project" value="TreeGrafter"/>
</dbReference>
<proteinExistence type="inferred from homology"/>
<dbReference type="PIRSF" id="PIRSF002741">
    <property type="entry name" value="MppA"/>
    <property type="match status" value="1"/>
</dbReference>
<evidence type="ECO:0000313" key="5">
    <source>
        <dbReference type="Proteomes" id="UP000532440"/>
    </source>
</evidence>
<keyword evidence="2" id="KW-0732">Signal</keyword>
<keyword evidence="5" id="KW-1185">Reference proteome</keyword>
<dbReference type="PANTHER" id="PTHR30290:SF38">
    <property type="entry name" value="D,D-DIPEPTIDE-BINDING PERIPLASMIC PROTEIN DDPA-RELATED"/>
    <property type="match status" value="1"/>
</dbReference>
<evidence type="ECO:0000313" key="4">
    <source>
        <dbReference type="EMBL" id="MBB5270617.1"/>
    </source>
</evidence>
<comment type="caution">
    <text evidence="4">The sequence shown here is derived from an EMBL/GenBank/DDBJ whole genome shotgun (WGS) entry which is preliminary data.</text>
</comment>
<accession>A0A7W8HEJ1</accession>
<sequence length="522" mass="59116">MNGIACRVGVGARSSRSSRPSRTSRTSRQLGALLLALVMLFAVAPALAVRDDLRVGVQLEPPVLDPTMTSSASAGEIVYANVLEGLTVIDGEGRLQPRLAIDWVRSEDGLSYLFRLRRNVRYHDGKVFDAHSAASSLRRIVAPGSANPQKAWFAKIRAIEVDSPYQLRIRLSDPDALLPFALALPAAVMIHPDSASGNAQRPVGTGPFRFDAWIPGSLVRLVRNASYWGRSPALARAEFVFMHTTSETANMLSEGLVDGLLSVTRLGERFMIRPDYRLSARRLESKMILAINNGRPPFDDLRVRRALSHAIDRERVRTLYGPQFSPALIGSHFPPSHPAYVDLVHRYPHDPRRARQLLDEARVPRGFEVELVVPPTDYGRYGGLMIASDLEAVGFRVELVEYDWTRWMKEVFGGRRYALTLIMHVEPMDLDIYARDDYYFAYDNAAFKDIWRKVRSARSDEEIHRWLGEAQRRVTEDAVNVFLFMRPEQNLMHRDLEGLWERSRIPSFVLEDIRWSAPASRQ</sequence>
<reference evidence="4 5" key="1">
    <citation type="submission" date="2020-08" db="EMBL/GenBank/DDBJ databases">
        <title>Genomic Encyclopedia of Type Strains, Phase IV (KMG-IV): sequencing the most valuable type-strain genomes for metagenomic binning, comparative biology and taxonomic classification.</title>
        <authorList>
            <person name="Goeker M."/>
        </authorList>
    </citation>
    <scope>NUCLEOTIDE SEQUENCE [LARGE SCALE GENOMIC DNA]</scope>
    <source>
        <strain evidence="4 5">DSM 29781</strain>
    </source>
</reference>
<dbReference type="GO" id="GO:1904680">
    <property type="term" value="F:peptide transmembrane transporter activity"/>
    <property type="evidence" value="ECO:0007669"/>
    <property type="project" value="TreeGrafter"/>
</dbReference>
<dbReference type="EMBL" id="JACHGB010000001">
    <property type="protein sequence ID" value="MBB5270617.1"/>
    <property type="molecule type" value="Genomic_DNA"/>
</dbReference>
<dbReference type="GO" id="GO:0043190">
    <property type="term" value="C:ATP-binding cassette (ABC) transporter complex"/>
    <property type="evidence" value="ECO:0007669"/>
    <property type="project" value="InterPro"/>
</dbReference>
<dbReference type="InterPro" id="IPR000914">
    <property type="entry name" value="SBP_5_dom"/>
</dbReference>
<dbReference type="PANTHER" id="PTHR30290">
    <property type="entry name" value="PERIPLASMIC BINDING COMPONENT OF ABC TRANSPORTER"/>
    <property type="match status" value="1"/>
</dbReference>
<evidence type="ECO:0000256" key="1">
    <source>
        <dbReference type="ARBA" id="ARBA00005695"/>
    </source>
</evidence>
<comment type="similarity">
    <text evidence="1">Belongs to the bacterial solute-binding protein 5 family.</text>
</comment>
<dbReference type="SUPFAM" id="SSF53850">
    <property type="entry name" value="Periplasmic binding protein-like II"/>
    <property type="match status" value="1"/>
</dbReference>
<dbReference type="InterPro" id="IPR039424">
    <property type="entry name" value="SBP_5"/>
</dbReference>
<dbReference type="GO" id="GO:0030288">
    <property type="term" value="C:outer membrane-bounded periplasmic space"/>
    <property type="evidence" value="ECO:0007669"/>
    <property type="project" value="UniProtKB-ARBA"/>
</dbReference>
<dbReference type="Proteomes" id="UP000532440">
    <property type="component" value="Unassembled WGS sequence"/>
</dbReference>